<dbReference type="RefSeq" id="XP_042914744.1">
    <property type="nucleotide sequence ID" value="XM_043072285.1"/>
</dbReference>
<dbReference type="Gramene" id="PNW70503">
    <property type="protein sequence ID" value="PNW70503"/>
    <property type="gene ID" value="CHLRE_17g722583v5"/>
</dbReference>
<gene>
    <name evidence="3" type="ORF">CHLRE_17g722583v5</name>
</gene>
<evidence type="ECO:0000313" key="3">
    <source>
        <dbReference type="EMBL" id="PNW70503.1"/>
    </source>
</evidence>
<accession>A0A2K3CQG4</accession>
<dbReference type="AlphaFoldDB" id="A0A2K3CQG4"/>
<dbReference type="Proteomes" id="UP000006906">
    <property type="component" value="Chromosome 17"/>
</dbReference>
<evidence type="ECO:0000313" key="4">
    <source>
        <dbReference type="Proteomes" id="UP000006906"/>
    </source>
</evidence>
<keyword evidence="2" id="KW-0732">Signal</keyword>
<protein>
    <recommendedName>
        <fullName evidence="5">Secreted protein</fullName>
    </recommendedName>
</protein>
<name>A0A2K3CQG4_CHLRE</name>
<dbReference type="GeneID" id="66057036"/>
<keyword evidence="4" id="KW-1185">Reference proteome</keyword>
<evidence type="ECO:0008006" key="5">
    <source>
        <dbReference type="Google" id="ProtNLM"/>
    </source>
</evidence>
<dbReference type="KEGG" id="cre:CHLRE_17g722583v5"/>
<proteinExistence type="predicted"/>
<dbReference type="EMBL" id="CM008978">
    <property type="protein sequence ID" value="PNW70503.1"/>
    <property type="molecule type" value="Genomic_DNA"/>
</dbReference>
<feature type="region of interest" description="Disordered" evidence="1">
    <location>
        <begin position="51"/>
        <end position="70"/>
    </location>
</feature>
<evidence type="ECO:0000256" key="2">
    <source>
        <dbReference type="SAM" id="SignalP"/>
    </source>
</evidence>
<evidence type="ECO:0000256" key="1">
    <source>
        <dbReference type="SAM" id="MobiDB-lite"/>
    </source>
</evidence>
<sequence length="70" mass="8061">MKTRAPAFPRKHRAEPCSSPAVLLPPRLVLVLMLVLDVEGRARGTYCCQQRQQQQQRQQHRPSVDRCLLP</sequence>
<feature type="chain" id="PRO_5014381000" description="Secreted protein" evidence="2">
    <location>
        <begin position="45"/>
        <end position="70"/>
    </location>
</feature>
<dbReference type="InParanoid" id="A0A2K3CQG4"/>
<reference evidence="3 4" key="1">
    <citation type="journal article" date="2007" name="Science">
        <title>The Chlamydomonas genome reveals the evolution of key animal and plant functions.</title>
        <authorList>
            <person name="Merchant S.S."/>
            <person name="Prochnik S.E."/>
            <person name="Vallon O."/>
            <person name="Harris E.H."/>
            <person name="Karpowicz S.J."/>
            <person name="Witman G.B."/>
            <person name="Terry A."/>
            <person name="Salamov A."/>
            <person name="Fritz-Laylin L.K."/>
            <person name="Marechal-Drouard L."/>
            <person name="Marshall W.F."/>
            <person name="Qu L.H."/>
            <person name="Nelson D.R."/>
            <person name="Sanderfoot A.A."/>
            <person name="Spalding M.H."/>
            <person name="Kapitonov V.V."/>
            <person name="Ren Q."/>
            <person name="Ferris P."/>
            <person name="Lindquist E."/>
            <person name="Shapiro H."/>
            <person name="Lucas S.M."/>
            <person name="Grimwood J."/>
            <person name="Schmutz J."/>
            <person name="Cardol P."/>
            <person name="Cerutti H."/>
            <person name="Chanfreau G."/>
            <person name="Chen C.L."/>
            <person name="Cognat V."/>
            <person name="Croft M.T."/>
            <person name="Dent R."/>
            <person name="Dutcher S."/>
            <person name="Fernandez E."/>
            <person name="Fukuzawa H."/>
            <person name="Gonzalez-Ballester D."/>
            <person name="Gonzalez-Halphen D."/>
            <person name="Hallmann A."/>
            <person name="Hanikenne M."/>
            <person name="Hippler M."/>
            <person name="Inwood W."/>
            <person name="Jabbari K."/>
            <person name="Kalanon M."/>
            <person name="Kuras R."/>
            <person name="Lefebvre P.A."/>
            <person name="Lemaire S.D."/>
            <person name="Lobanov A.V."/>
            <person name="Lohr M."/>
            <person name="Manuell A."/>
            <person name="Meier I."/>
            <person name="Mets L."/>
            <person name="Mittag M."/>
            <person name="Mittelmeier T."/>
            <person name="Moroney J.V."/>
            <person name="Moseley J."/>
            <person name="Napoli C."/>
            <person name="Nedelcu A.M."/>
            <person name="Niyogi K."/>
            <person name="Novoselov S.V."/>
            <person name="Paulsen I.T."/>
            <person name="Pazour G."/>
            <person name="Purton S."/>
            <person name="Ral J.P."/>
            <person name="Riano-Pachon D.M."/>
            <person name="Riekhof W."/>
            <person name="Rymarquis L."/>
            <person name="Schroda M."/>
            <person name="Stern D."/>
            <person name="Umen J."/>
            <person name="Willows R."/>
            <person name="Wilson N."/>
            <person name="Zimmer S.L."/>
            <person name="Allmer J."/>
            <person name="Balk J."/>
            <person name="Bisova K."/>
            <person name="Chen C.J."/>
            <person name="Elias M."/>
            <person name="Gendler K."/>
            <person name="Hauser C."/>
            <person name="Lamb M.R."/>
            <person name="Ledford H."/>
            <person name="Long J.C."/>
            <person name="Minagawa J."/>
            <person name="Page M.D."/>
            <person name="Pan J."/>
            <person name="Pootakham W."/>
            <person name="Roje S."/>
            <person name="Rose A."/>
            <person name="Stahlberg E."/>
            <person name="Terauchi A.M."/>
            <person name="Yang P."/>
            <person name="Ball S."/>
            <person name="Bowler C."/>
            <person name="Dieckmann C.L."/>
            <person name="Gladyshev V.N."/>
            <person name="Green P."/>
            <person name="Jorgensen R."/>
            <person name="Mayfield S."/>
            <person name="Mueller-Roeber B."/>
            <person name="Rajamani S."/>
            <person name="Sayre R.T."/>
            <person name="Brokstein P."/>
            <person name="Dubchak I."/>
            <person name="Goodstein D."/>
            <person name="Hornick L."/>
            <person name="Huang Y.W."/>
            <person name="Jhaveri J."/>
            <person name="Luo Y."/>
            <person name="Martinez D."/>
            <person name="Ngau W.C."/>
            <person name="Otillar B."/>
            <person name="Poliakov A."/>
            <person name="Porter A."/>
            <person name="Szajkowski L."/>
            <person name="Werner G."/>
            <person name="Zhou K."/>
            <person name="Grigoriev I.V."/>
            <person name="Rokhsar D.S."/>
            <person name="Grossman A.R."/>
        </authorList>
    </citation>
    <scope>NUCLEOTIDE SEQUENCE [LARGE SCALE GENOMIC DNA]</scope>
    <source>
        <strain evidence="4">CC-503</strain>
    </source>
</reference>
<feature type="signal peptide" evidence="2">
    <location>
        <begin position="1"/>
        <end position="44"/>
    </location>
</feature>
<organism evidence="3 4">
    <name type="scientific">Chlamydomonas reinhardtii</name>
    <name type="common">Chlamydomonas smithii</name>
    <dbReference type="NCBI Taxonomy" id="3055"/>
    <lineage>
        <taxon>Eukaryota</taxon>
        <taxon>Viridiplantae</taxon>
        <taxon>Chlorophyta</taxon>
        <taxon>core chlorophytes</taxon>
        <taxon>Chlorophyceae</taxon>
        <taxon>CS clade</taxon>
        <taxon>Chlamydomonadales</taxon>
        <taxon>Chlamydomonadaceae</taxon>
        <taxon>Chlamydomonas</taxon>
    </lineage>
</organism>